<feature type="chain" id="PRO_5046473866" evidence="1">
    <location>
        <begin position="27"/>
        <end position="234"/>
    </location>
</feature>
<keyword evidence="3" id="KW-1185">Reference proteome</keyword>
<sequence length="234" mass="25632">MKTTFKSWSRRVIAGLLIALPLAARAQDEEKPKVGFIRLVNAVGAGTGNVHLEIDGEDQFPKGYKLGQRTGGIGLKAGAKKVKITREGVTEGSTSIPIGVGETMNIVSFAEKMPAEGDKPEHWEMRILKLKQRDVESGYRLTVLSVCKEPETLFSTMREGEEKKTPNSAKRLMTTSIDLGSAPRDLYVYARNNDVPLAVFRPEAKGNYVVVLYDDPDGSVKAVSFFDPKFVIAG</sequence>
<keyword evidence="1" id="KW-0732">Signal</keyword>
<accession>A0ABU9AVT1</accession>
<comment type="caution">
    <text evidence="2">The sequence shown here is derived from an EMBL/GenBank/DDBJ whole genome shotgun (WGS) entry which is preliminary data.</text>
</comment>
<gene>
    <name evidence="2" type="ORF">WKV53_11540</name>
</gene>
<feature type="signal peptide" evidence="1">
    <location>
        <begin position="1"/>
        <end position="26"/>
    </location>
</feature>
<evidence type="ECO:0000313" key="2">
    <source>
        <dbReference type="EMBL" id="MEK7951137.1"/>
    </source>
</evidence>
<dbReference type="EMBL" id="JBBUKT010000004">
    <property type="protein sequence ID" value="MEK7951137.1"/>
    <property type="molecule type" value="Genomic_DNA"/>
</dbReference>
<protein>
    <submittedName>
        <fullName evidence="2">Uncharacterized protein</fullName>
    </submittedName>
</protein>
<evidence type="ECO:0000313" key="3">
    <source>
        <dbReference type="Proteomes" id="UP001371305"/>
    </source>
</evidence>
<dbReference type="RefSeq" id="WP_341404740.1">
    <property type="nucleotide sequence ID" value="NZ_JBBUKT010000004.1"/>
</dbReference>
<name>A0ABU9AVT1_9BACT</name>
<organism evidence="2 3">
    <name type="scientific">Luteolibacter soli</name>
    <dbReference type="NCBI Taxonomy" id="3135280"/>
    <lineage>
        <taxon>Bacteria</taxon>
        <taxon>Pseudomonadati</taxon>
        <taxon>Verrucomicrobiota</taxon>
        <taxon>Verrucomicrobiia</taxon>
        <taxon>Verrucomicrobiales</taxon>
        <taxon>Verrucomicrobiaceae</taxon>
        <taxon>Luteolibacter</taxon>
    </lineage>
</organism>
<dbReference type="Proteomes" id="UP001371305">
    <property type="component" value="Unassembled WGS sequence"/>
</dbReference>
<evidence type="ECO:0000256" key="1">
    <source>
        <dbReference type="SAM" id="SignalP"/>
    </source>
</evidence>
<proteinExistence type="predicted"/>
<reference evidence="2 3" key="1">
    <citation type="submission" date="2024-04" db="EMBL/GenBank/DDBJ databases">
        <title>Luteolibacter sp. isolated from soil.</title>
        <authorList>
            <person name="An J."/>
        </authorList>
    </citation>
    <scope>NUCLEOTIDE SEQUENCE [LARGE SCALE GENOMIC DNA]</scope>
    <source>
        <strain evidence="2 3">Y139</strain>
    </source>
</reference>